<dbReference type="EMBL" id="JAEPRE010000170">
    <property type="protein sequence ID" value="KAG2231052.1"/>
    <property type="molecule type" value="Genomic_DNA"/>
</dbReference>
<dbReference type="InterPro" id="IPR029045">
    <property type="entry name" value="ClpP/crotonase-like_dom_sf"/>
</dbReference>
<feature type="non-terminal residue" evidence="5">
    <location>
        <position position="1"/>
    </location>
</feature>
<keyword evidence="6" id="KW-1185">Reference proteome</keyword>
<gene>
    <name evidence="5" type="ORF">INT48_007563</name>
</gene>
<evidence type="ECO:0000256" key="2">
    <source>
        <dbReference type="ARBA" id="ARBA00011915"/>
    </source>
</evidence>
<name>A0A8H7VTQ6_9FUNG</name>
<evidence type="ECO:0000256" key="1">
    <source>
        <dbReference type="ARBA" id="ARBA00001709"/>
    </source>
</evidence>
<evidence type="ECO:0000313" key="5">
    <source>
        <dbReference type="EMBL" id="KAG2231052.1"/>
    </source>
</evidence>
<dbReference type="SUPFAM" id="SSF52096">
    <property type="entry name" value="ClpP/crotonase"/>
    <property type="match status" value="1"/>
</dbReference>
<dbReference type="CDD" id="cd06558">
    <property type="entry name" value="crotonase-like"/>
    <property type="match status" value="1"/>
</dbReference>
<accession>A0A8H7VTQ6</accession>
<proteinExistence type="predicted"/>
<feature type="domain" description="Enoyl-CoA hydratase/isomerase" evidence="4">
    <location>
        <begin position="2"/>
        <end position="298"/>
    </location>
</feature>
<evidence type="ECO:0000259" key="4">
    <source>
        <dbReference type="Pfam" id="PF16113"/>
    </source>
</evidence>
<comment type="catalytic activity">
    <reaction evidence="1">
        <text>3-hydroxy-2-methylpropanoyl-CoA + H2O = 3-hydroxy-2-methylpropanoate + CoA + H(+)</text>
        <dbReference type="Rhea" id="RHEA:20888"/>
        <dbReference type="ChEBI" id="CHEBI:11805"/>
        <dbReference type="ChEBI" id="CHEBI:15377"/>
        <dbReference type="ChEBI" id="CHEBI:15378"/>
        <dbReference type="ChEBI" id="CHEBI:57287"/>
        <dbReference type="ChEBI" id="CHEBI:57340"/>
        <dbReference type="EC" id="3.1.2.4"/>
    </reaction>
</comment>
<dbReference type="InterPro" id="IPR032259">
    <property type="entry name" value="HIBYL-CoA-H"/>
</dbReference>
<dbReference type="Pfam" id="PF16113">
    <property type="entry name" value="ECH_2"/>
    <property type="match status" value="1"/>
</dbReference>
<dbReference type="AlphaFoldDB" id="A0A8H7VTQ6"/>
<dbReference type="PANTHER" id="PTHR43176:SF3">
    <property type="entry name" value="3-HYDROXYISOBUTYRYL-COA HYDROLASE, MITOCHONDRIAL"/>
    <property type="match status" value="1"/>
</dbReference>
<dbReference type="InterPro" id="IPR045004">
    <property type="entry name" value="ECH_dom"/>
</dbReference>
<comment type="caution">
    <text evidence="5">The sequence shown here is derived from an EMBL/GenBank/DDBJ whole genome shotgun (WGS) entry which is preliminary data.</text>
</comment>
<dbReference type="EC" id="3.1.2.4" evidence="2"/>
<keyword evidence="3" id="KW-0378">Hydrolase</keyword>
<dbReference type="Gene3D" id="3.90.226.10">
    <property type="entry name" value="2-enoyl-CoA Hydratase, Chain A, domain 1"/>
    <property type="match status" value="1"/>
</dbReference>
<organism evidence="5 6">
    <name type="scientific">Thamnidium elegans</name>
    <dbReference type="NCBI Taxonomy" id="101142"/>
    <lineage>
        <taxon>Eukaryota</taxon>
        <taxon>Fungi</taxon>
        <taxon>Fungi incertae sedis</taxon>
        <taxon>Mucoromycota</taxon>
        <taxon>Mucoromycotina</taxon>
        <taxon>Mucoromycetes</taxon>
        <taxon>Mucorales</taxon>
        <taxon>Mucorineae</taxon>
        <taxon>Mucoraceae</taxon>
        <taxon>Thamnidium</taxon>
    </lineage>
</organism>
<dbReference type="GO" id="GO:0006574">
    <property type="term" value="P:L-valine catabolic process"/>
    <property type="evidence" value="ECO:0007669"/>
    <property type="project" value="TreeGrafter"/>
</dbReference>
<evidence type="ECO:0000313" key="6">
    <source>
        <dbReference type="Proteomes" id="UP000613177"/>
    </source>
</evidence>
<sequence>SCDEDKDTRFIILRGSGRAFCAGGDIKGSGSTNELYFDKNIRAFHETLFYMGCVMKTPVISFLNGITVGGGIGISQLTAFKIATENTTFCLPEASIGHFCDAGSSFIIPRMEGYLGVYLALTGHSFKAEDTLFAGFATHFMDSENITALEKKLSEQDSITLDIIDSIIQEFSVSMDHVASNYRFYGDTLQAIERCFKYNSVQDIIKALEREGTKFAEGCLKSINFCSPTSLQVIMNAINQGKSRSMAQCINYEYHLWCNLPFAHDYKEGVYALLEKRRPQWIPSTLDEIDSNYIQSNFFTRVRSAPFMDLSYDFTTSPYKRFHLPTFEEVVDIQKKYGLKTRKEIIDWFLNDRKGKFGVKQKVTDILDRNKIGSTWAKI</sequence>
<dbReference type="Proteomes" id="UP000613177">
    <property type="component" value="Unassembled WGS sequence"/>
</dbReference>
<protein>
    <recommendedName>
        <fullName evidence="2">3-hydroxyisobutyryl-CoA hydrolase</fullName>
        <ecNumber evidence="2">3.1.2.4</ecNumber>
    </recommendedName>
</protein>
<dbReference type="PANTHER" id="PTHR43176">
    <property type="entry name" value="3-HYDROXYISOBUTYRYL-COA HYDROLASE-RELATED"/>
    <property type="match status" value="1"/>
</dbReference>
<reference evidence="5" key="1">
    <citation type="submission" date="2021-01" db="EMBL/GenBank/DDBJ databases">
        <title>Metabolic potential, ecology and presence of endohyphal bacteria is reflected in genomic diversity of Mucoromycotina.</title>
        <authorList>
            <person name="Muszewska A."/>
            <person name="Okrasinska A."/>
            <person name="Steczkiewicz K."/>
            <person name="Drgas O."/>
            <person name="Orlowska M."/>
            <person name="Perlinska-Lenart U."/>
            <person name="Aleksandrzak-Piekarczyk T."/>
            <person name="Szatraj K."/>
            <person name="Zielenkiewicz U."/>
            <person name="Pilsyk S."/>
            <person name="Malc E."/>
            <person name="Mieczkowski P."/>
            <person name="Kruszewska J.S."/>
            <person name="Biernat P."/>
            <person name="Pawlowska J."/>
        </authorList>
    </citation>
    <scope>NUCLEOTIDE SEQUENCE</scope>
    <source>
        <strain evidence="5">WA0000018081</strain>
    </source>
</reference>
<dbReference type="GO" id="GO:0003860">
    <property type="term" value="F:3-hydroxyisobutyryl-CoA hydrolase activity"/>
    <property type="evidence" value="ECO:0007669"/>
    <property type="project" value="UniProtKB-EC"/>
</dbReference>
<evidence type="ECO:0000256" key="3">
    <source>
        <dbReference type="ARBA" id="ARBA00022801"/>
    </source>
</evidence>
<dbReference type="GO" id="GO:0005739">
    <property type="term" value="C:mitochondrion"/>
    <property type="evidence" value="ECO:0007669"/>
    <property type="project" value="TreeGrafter"/>
</dbReference>